<dbReference type="RefSeq" id="WP_253757859.1">
    <property type="nucleotide sequence ID" value="NZ_JAMZDZ010000001.1"/>
</dbReference>
<comment type="caution">
    <text evidence="1">The sequence shown here is derived from an EMBL/GenBank/DDBJ whole genome shotgun (WGS) entry which is preliminary data.</text>
</comment>
<gene>
    <name evidence="1" type="ORF">ACFOZ4_07550</name>
</gene>
<dbReference type="Proteomes" id="UP001595816">
    <property type="component" value="Unassembled WGS sequence"/>
</dbReference>
<proteinExistence type="predicted"/>
<keyword evidence="2" id="KW-1185">Reference proteome</keyword>
<dbReference type="EMBL" id="JBHSAY010000005">
    <property type="protein sequence ID" value="MFC4130456.1"/>
    <property type="molecule type" value="Genomic_DNA"/>
</dbReference>
<sequence>MKGATRELLMVLAVATAGVTIAGAIVLIPWHPHLPATNAVVEVYAPHR</sequence>
<evidence type="ECO:0000313" key="1">
    <source>
        <dbReference type="EMBL" id="MFC4130456.1"/>
    </source>
</evidence>
<name>A0ABV8LHN4_9ACTN</name>
<evidence type="ECO:0000313" key="2">
    <source>
        <dbReference type="Proteomes" id="UP001595816"/>
    </source>
</evidence>
<organism evidence="1 2">
    <name type="scientific">Hamadaea flava</name>
    <dbReference type="NCBI Taxonomy" id="1742688"/>
    <lineage>
        <taxon>Bacteria</taxon>
        <taxon>Bacillati</taxon>
        <taxon>Actinomycetota</taxon>
        <taxon>Actinomycetes</taxon>
        <taxon>Micromonosporales</taxon>
        <taxon>Micromonosporaceae</taxon>
        <taxon>Hamadaea</taxon>
    </lineage>
</organism>
<protein>
    <submittedName>
        <fullName evidence="1">Uncharacterized protein</fullName>
    </submittedName>
</protein>
<accession>A0ABV8LHN4</accession>
<reference evidence="2" key="1">
    <citation type="journal article" date="2019" name="Int. J. Syst. Evol. Microbiol.">
        <title>The Global Catalogue of Microorganisms (GCM) 10K type strain sequencing project: providing services to taxonomists for standard genome sequencing and annotation.</title>
        <authorList>
            <consortium name="The Broad Institute Genomics Platform"/>
            <consortium name="The Broad Institute Genome Sequencing Center for Infectious Disease"/>
            <person name="Wu L."/>
            <person name="Ma J."/>
        </authorList>
    </citation>
    <scope>NUCLEOTIDE SEQUENCE [LARGE SCALE GENOMIC DNA]</scope>
    <source>
        <strain evidence="2">CGMCC 4.7289</strain>
    </source>
</reference>